<evidence type="ECO:0000313" key="1">
    <source>
        <dbReference type="EMBL" id="KAJ8108236.1"/>
    </source>
</evidence>
<dbReference type="Proteomes" id="UP001153331">
    <property type="component" value="Unassembled WGS sequence"/>
</dbReference>
<comment type="caution">
    <text evidence="1">The sequence shown here is derived from an EMBL/GenBank/DDBJ whole genome shotgun (WGS) entry which is preliminary data.</text>
</comment>
<dbReference type="EMBL" id="JAPHNI010000779">
    <property type="protein sequence ID" value="KAJ8108236.1"/>
    <property type="molecule type" value="Genomic_DNA"/>
</dbReference>
<reference evidence="1" key="1">
    <citation type="submission" date="2022-11" db="EMBL/GenBank/DDBJ databases">
        <title>Genome Sequence of Boeremia exigua.</title>
        <authorList>
            <person name="Buettner E."/>
        </authorList>
    </citation>
    <scope>NUCLEOTIDE SEQUENCE</scope>
    <source>
        <strain evidence="1">CU02</strain>
    </source>
</reference>
<sequence length="91" mass="10636">MATQSLTTHFDNELEAITKDMDELKADYELLAHSLATTQLDDPEYFKFRQKIVRAARKLLLRREAELLKVQQEKEELEAGARIKREESSEL</sequence>
<proteinExistence type="predicted"/>
<gene>
    <name evidence="1" type="ORF">OPT61_g8310</name>
</gene>
<accession>A0ACC2HZ49</accession>
<evidence type="ECO:0000313" key="2">
    <source>
        <dbReference type="Proteomes" id="UP001153331"/>
    </source>
</evidence>
<organism evidence="1 2">
    <name type="scientific">Boeremia exigua</name>
    <dbReference type="NCBI Taxonomy" id="749465"/>
    <lineage>
        <taxon>Eukaryota</taxon>
        <taxon>Fungi</taxon>
        <taxon>Dikarya</taxon>
        <taxon>Ascomycota</taxon>
        <taxon>Pezizomycotina</taxon>
        <taxon>Dothideomycetes</taxon>
        <taxon>Pleosporomycetidae</taxon>
        <taxon>Pleosporales</taxon>
        <taxon>Pleosporineae</taxon>
        <taxon>Didymellaceae</taxon>
        <taxon>Boeremia</taxon>
    </lineage>
</organism>
<name>A0ACC2HZ49_9PLEO</name>
<protein>
    <submittedName>
        <fullName evidence="1">Uncharacterized protein</fullName>
    </submittedName>
</protein>
<keyword evidence="2" id="KW-1185">Reference proteome</keyword>